<feature type="signal peptide" evidence="1">
    <location>
        <begin position="1"/>
        <end position="23"/>
    </location>
</feature>
<dbReference type="EMBL" id="JAGGLB010000022">
    <property type="protein sequence ID" value="MBP1993931.1"/>
    <property type="molecule type" value="Genomic_DNA"/>
</dbReference>
<dbReference type="SUPFAM" id="SSF55383">
    <property type="entry name" value="Copper amine oxidase, domain N"/>
    <property type="match status" value="2"/>
</dbReference>
<comment type="caution">
    <text evidence="3">The sequence shown here is derived from an EMBL/GenBank/DDBJ whole genome shotgun (WGS) entry which is preliminary data.</text>
</comment>
<protein>
    <submittedName>
        <fullName evidence="3">Uncharacterized protein YdcH (DUF465 family)</fullName>
    </submittedName>
</protein>
<evidence type="ECO:0000313" key="3">
    <source>
        <dbReference type="EMBL" id="MBP1993931.1"/>
    </source>
</evidence>
<dbReference type="Proteomes" id="UP001519287">
    <property type="component" value="Unassembled WGS sequence"/>
</dbReference>
<keyword evidence="4" id="KW-1185">Reference proteome</keyword>
<feature type="chain" id="PRO_5047251418" evidence="1">
    <location>
        <begin position="24"/>
        <end position="529"/>
    </location>
</feature>
<sequence length="529" mass="58635">MNLKKLLVPVLSLALLFPTLANAEVKPKATVNTPAVELRASLDHLLSEHFVLAVTSMTKAYDGAADSKAVFDALNQNALDMKPAIASIYGEAGAAEFDRIFRNHNNYTDDIVNATKSNDQAALKEVDKEVEDFVIEFSTFLATATEGHLPKKAAEDVIRLHEKQVRDTFDSYVKGDYKAAYETFREGFKTMFSISKALSVAIVAQMPEKFKNSKADTPAADLRSALNSLASEHVALATMEMQKEYEGAKDFPSLIWAETQHTADFKAAISSIYGAEGANQFEKIWVTDHINAQSSIAAAQKKGDLQAREAAKKRVEAFVIEFGGFLGAATAENLPAKAAQDAVRTHEAQVLQAFDEYVAGNYDAAYKTFREAYKLLIGVGQVLGDAIVTQFNDKFQVPADTGSMTTVWMKINSSELKINDKVTQMDTTPFMWESWTFIPLRYLSEGIGAEVIWEDGTRTIWVKAGNDTLTFWVGKDYMEVNGVKQDIGTKVFINKDGRTVIPLRFIAELLGWDVEWNDMDWSIKLTKAM</sequence>
<dbReference type="InterPro" id="IPR012854">
    <property type="entry name" value="Cu_amine_oxidase-like_N"/>
</dbReference>
<dbReference type="Gene3D" id="3.30.457.10">
    <property type="entry name" value="Copper amine oxidase-like, N-terminal domain"/>
    <property type="match status" value="2"/>
</dbReference>
<dbReference type="Pfam" id="PF07833">
    <property type="entry name" value="Cu_amine_oxidN1"/>
    <property type="match status" value="1"/>
</dbReference>
<dbReference type="RefSeq" id="WP_209975800.1">
    <property type="nucleotide sequence ID" value="NZ_JAGGLB010000022.1"/>
</dbReference>
<feature type="domain" description="Copper amine oxidase-like N-terminal" evidence="2">
    <location>
        <begin position="418"/>
        <end position="523"/>
    </location>
</feature>
<keyword evidence="1" id="KW-0732">Signal</keyword>
<evidence type="ECO:0000313" key="4">
    <source>
        <dbReference type="Proteomes" id="UP001519287"/>
    </source>
</evidence>
<name>A0ABS4J3Y1_9BACL</name>
<evidence type="ECO:0000256" key="1">
    <source>
        <dbReference type="SAM" id="SignalP"/>
    </source>
</evidence>
<evidence type="ECO:0000259" key="2">
    <source>
        <dbReference type="Pfam" id="PF07833"/>
    </source>
</evidence>
<reference evidence="3 4" key="1">
    <citation type="submission" date="2021-03" db="EMBL/GenBank/DDBJ databases">
        <title>Genomic Encyclopedia of Type Strains, Phase IV (KMG-IV): sequencing the most valuable type-strain genomes for metagenomic binning, comparative biology and taxonomic classification.</title>
        <authorList>
            <person name="Goeker M."/>
        </authorList>
    </citation>
    <scope>NUCLEOTIDE SEQUENCE [LARGE SCALE GENOMIC DNA]</scope>
    <source>
        <strain evidence="3 4">DSM 26048</strain>
    </source>
</reference>
<gene>
    <name evidence="3" type="ORF">J2Z66_005557</name>
</gene>
<organism evidence="3 4">
    <name type="scientific">Paenibacillus eucommiae</name>
    <dbReference type="NCBI Taxonomy" id="1355755"/>
    <lineage>
        <taxon>Bacteria</taxon>
        <taxon>Bacillati</taxon>
        <taxon>Bacillota</taxon>
        <taxon>Bacilli</taxon>
        <taxon>Bacillales</taxon>
        <taxon>Paenibacillaceae</taxon>
        <taxon>Paenibacillus</taxon>
    </lineage>
</organism>
<accession>A0ABS4J3Y1</accession>
<proteinExistence type="predicted"/>
<dbReference type="InterPro" id="IPR036582">
    <property type="entry name" value="Mao_N_sf"/>
</dbReference>